<accession>A0A1H4IJQ1</accession>
<reference evidence="2" key="1">
    <citation type="submission" date="2016-10" db="EMBL/GenBank/DDBJ databases">
        <authorList>
            <person name="Varghese N."/>
        </authorList>
    </citation>
    <scope>NUCLEOTIDE SEQUENCE [LARGE SCALE GENOMIC DNA]</scope>
    <source>
        <strain evidence="2">DSM 44719</strain>
    </source>
</reference>
<gene>
    <name evidence="1" type="ORF">SAMN04490220_0108</name>
</gene>
<dbReference type="EMBL" id="FNTL01000002">
    <property type="protein sequence ID" value="SEB34240.1"/>
    <property type="molecule type" value="Genomic_DNA"/>
</dbReference>
<dbReference type="AlphaFoldDB" id="A0A1H4IJQ1"/>
<organism evidence="1 2">
    <name type="scientific">Rhodococcus jostii</name>
    <dbReference type="NCBI Taxonomy" id="132919"/>
    <lineage>
        <taxon>Bacteria</taxon>
        <taxon>Bacillati</taxon>
        <taxon>Actinomycetota</taxon>
        <taxon>Actinomycetes</taxon>
        <taxon>Mycobacteriales</taxon>
        <taxon>Nocardiaceae</taxon>
        <taxon>Rhodococcus</taxon>
    </lineage>
</organism>
<sequence length="76" mass="8064">MSNSELHTITVEVDEVGALHAAHRAAELKAWDDVRAAGGNDVTDLRLVSIDRSPEKPGKILVTATYSSVHGGLRAS</sequence>
<dbReference type="Proteomes" id="UP000183407">
    <property type="component" value="Unassembled WGS sequence"/>
</dbReference>
<dbReference type="OrthoDB" id="9901699at2"/>
<evidence type="ECO:0000313" key="2">
    <source>
        <dbReference type="Proteomes" id="UP000183407"/>
    </source>
</evidence>
<evidence type="ECO:0000313" key="1">
    <source>
        <dbReference type="EMBL" id="SEB34240.1"/>
    </source>
</evidence>
<proteinExistence type="predicted"/>
<protein>
    <submittedName>
        <fullName evidence="1">Uncharacterized protein</fullName>
    </submittedName>
</protein>
<name>A0A1H4IJQ1_RHOJO</name>
<dbReference type="RefSeq" id="WP_073371107.1">
    <property type="nucleotide sequence ID" value="NZ_FNTL01000002.1"/>
</dbReference>